<evidence type="ECO:0000256" key="14">
    <source>
        <dbReference type="PROSITE-ProRule" id="PRU01360"/>
    </source>
</evidence>
<evidence type="ECO:0000256" key="15">
    <source>
        <dbReference type="RuleBase" id="RU003357"/>
    </source>
</evidence>
<keyword evidence="5" id="KW-0410">Iron transport</keyword>
<name>Q210N8_RHOPB</name>
<dbReference type="InterPro" id="IPR010105">
    <property type="entry name" value="TonB_sidphr_rcpt"/>
</dbReference>
<evidence type="ECO:0000256" key="12">
    <source>
        <dbReference type="ARBA" id="ARBA00023170"/>
    </source>
</evidence>
<keyword evidence="10 15" id="KW-0798">TonB box</keyword>
<keyword evidence="13 14" id="KW-0998">Cell outer membrane</keyword>
<dbReference type="InterPro" id="IPR000531">
    <property type="entry name" value="Beta-barrel_TonB"/>
</dbReference>
<dbReference type="HOGENOM" id="CLU_008287_9_0_5"/>
<evidence type="ECO:0000256" key="10">
    <source>
        <dbReference type="ARBA" id="ARBA00023077"/>
    </source>
</evidence>
<sequence length="789" mass="84535">MMTSFHRGRLPLLSALFVAVELIDPTSIAAAQQPPGGSDLPAVVIEGRNVKPRAAAKRVARAPAVRQAPVEPAPVADATPRETARGPVRGIVAQRSSTGSKTDAAILETPQSISVVTKDQIAAQGARSVAEALRYEPGVVSESRVGDRFDNVFIRGFGGFGANANYLHFWDGLRLPRGVSYAMPSVDPYLLERVEILRGPASVLYGQNNLGGMVNLISKNPTATPQGEVMARFGDHNRYEGGFDVSGPLTKDGDLLYRLIGLGRKADTEVNDTTTERQLIAPTITWRPSVDTTWTIRGSYDHDPSAYQPNWLPALGTLQSNPNGQIPKNFFSGHPAYNEYDRTQTSVGYEFEHHFDEMWSVRQNLRYMEVSSDFKALSVTGFGTGSSCGAGSKANLCLARTTTHYIEQLKAASLDNQVEAKFDTGWLHHTVLAGLDYQTSSANAQFGSGTATNINYLNPNYGTLAGPALTSRTDQERNQLGVYAQDQVRLGKLAVVLGVRNDWADASSETRTLANGKITSSARPDDSAATWRAGATYLFDNGFAPYASYSTSFEPTIGTDYTGAAFVPTTGEQYEVGVKYQPVGLNGFFMLSYFDITQNNVLTLDTAHLVSANPLCTASGTSCQIQQGQVRSKGVELSGKATLSPGLDLVAAYSHTDIEISKSTQVVGGIAVQGKTPVGAPANTASLWLDYTLQSGPLAGFGGGGGVRYVGSSFGDNINSAAMVVPAYTLADLQLHYDLAGLSVQLKGWKLAVNMSNVFDKTYVSACASATQCFYGNGRTTLGTVKYQW</sequence>
<organism evidence="18">
    <name type="scientific">Rhodopseudomonas palustris (strain BisB18)</name>
    <dbReference type="NCBI Taxonomy" id="316056"/>
    <lineage>
        <taxon>Bacteria</taxon>
        <taxon>Pseudomonadati</taxon>
        <taxon>Pseudomonadota</taxon>
        <taxon>Alphaproteobacteria</taxon>
        <taxon>Hyphomicrobiales</taxon>
        <taxon>Nitrobacteraceae</taxon>
        <taxon>Rhodopseudomonas</taxon>
    </lineage>
</organism>
<dbReference type="GO" id="GO:0015891">
    <property type="term" value="P:siderophore transport"/>
    <property type="evidence" value="ECO:0007669"/>
    <property type="project" value="InterPro"/>
</dbReference>
<dbReference type="GO" id="GO:0038023">
    <property type="term" value="F:signaling receptor activity"/>
    <property type="evidence" value="ECO:0007669"/>
    <property type="project" value="InterPro"/>
</dbReference>
<evidence type="ECO:0000256" key="7">
    <source>
        <dbReference type="ARBA" id="ARBA00022729"/>
    </source>
</evidence>
<keyword evidence="3 14" id="KW-0813">Transport</keyword>
<gene>
    <name evidence="18" type="ordered locus">RPC_3613</name>
</gene>
<evidence type="ECO:0000259" key="16">
    <source>
        <dbReference type="Pfam" id="PF00593"/>
    </source>
</evidence>
<keyword evidence="7" id="KW-0732">Signal</keyword>
<keyword evidence="11 14" id="KW-0472">Membrane</keyword>
<evidence type="ECO:0000256" key="8">
    <source>
        <dbReference type="ARBA" id="ARBA00023004"/>
    </source>
</evidence>
<dbReference type="Gene3D" id="2.40.170.20">
    <property type="entry name" value="TonB-dependent receptor, beta-barrel domain"/>
    <property type="match status" value="1"/>
</dbReference>
<dbReference type="AlphaFoldDB" id="Q210N8"/>
<dbReference type="InterPro" id="IPR037066">
    <property type="entry name" value="Plug_dom_sf"/>
</dbReference>
<dbReference type="KEGG" id="rpc:RPC_3613"/>
<evidence type="ECO:0000313" key="18">
    <source>
        <dbReference type="EMBL" id="ABD89148.1"/>
    </source>
</evidence>
<dbReference type="Pfam" id="PF00593">
    <property type="entry name" value="TonB_dep_Rec_b-barrel"/>
    <property type="match status" value="1"/>
</dbReference>
<dbReference type="PANTHER" id="PTHR32552">
    <property type="entry name" value="FERRICHROME IRON RECEPTOR-RELATED"/>
    <property type="match status" value="1"/>
</dbReference>
<keyword evidence="4 14" id="KW-1134">Transmembrane beta strand</keyword>
<dbReference type="PANTHER" id="PTHR32552:SF68">
    <property type="entry name" value="FERRICHROME OUTER MEMBRANE TRANSPORTER_PHAGE RECEPTOR"/>
    <property type="match status" value="1"/>
</dbReference>
<protein>
    <submittedName>
        <fullName evidence="18">TonB-dependent siderophore receptor</fullName>
    </submittedName>
</protein>
<reference evidence="18" key="1">
    <citation type="submission" date="2006-03" db="EMBL/GenBank/DDBJ databases">
        <title>Complete sequence of Rhodopseudomonas palustris BisB18.</title>
        <authorList>
            <consortium name="US DOE Joint Genome Institute"/>
            <person name="Copeland A."/>
            <person name="Lucas S."/>
            <person name="Lapidus A."/>
            <person name="Barry K."/>
            <person name="Detter J.C."/>
            <person name="Glavina del Rio T."/>
            <person name="Hammon N."/>
            <person name="Israni S."/>
            <person name="Dalin E."/>
            <person name="Tice H."/>
            <person name="Pitluck S."/>
            <person name="Chain P."/>
            <person name="Malfatti S."/>
            <person name="Shin M."/>
            <person name="Vergez L."/>
            <person name="Schmutz J."/>
            <person name="Larimer F."/>
            <person name="Land M."/>
            <person name="Hauser L."/>
            <person name="Pelletier D.A."/>
            <person name="Kyrpides N."/>
            <person name="Anderson I."/>
            <person name="Oda Y."/>
            <person name="Harwood C.S."/>
            <person name="Richardson P."/>
        </authorList>
    </citation>
    <scope>NUCLEOTIDE SEQUENCE [LARGE SCALE GENOMIC DNA]</scope>
    <source>
        <strain evidence="18">BisB18</strain>
    </source>
</reference>
<evidence type="ECO:0000256" key="4">
    <source>
        <dbReference type="ARBA" id="ARBA00022452"/>
    </source>
</evidence>
<feature type="domain" description="TonB-dependent receptor-like beta-barrel" evidence="16">
    <location>
        <begin position="286"/>
        <end position="758"/>
    </location>
</feature>
<dbReference type="GO" id="GO:0015344">
    <property type="term" value="F:siderophore uptake transmembrane transporter activity"/>
    <property type="evidence" value="ECO:0007669"/>
    <property type="project" value="TreeGrafter"/>
</dbReference>
<accession>Q210N8</accession>
<comment type="similarity">
    <text evidence="2 14 15">Belongs to the TonB-dependent receptor family.</text>
</comment>
<evidence type="ECO:0000256" key="13">
    <source>
        <dbReference type="ARBA" id="ARBA00023237"/>
    </source>
</evidence>
<evidence type="ECO:0000256" key="11">
    <source>
        <dbReference type="ARBA" id="ARBA00023136"/>
    </source>
</evidence>
<dbReference type="InterPro" id="IPR012910">
    <property type="entry name" value="Plug_dom"/>
</dbReference>
<evidence type="ECO:0000256" key="3">
    <source>
        <dbReference type="ARBA" id="ARBA00022448"/>
    </source>
</evidence>
<dbReference type="GO" id="GO:0009279">
    <property type="term" value="C:cell outer membrane"/>
    <property type="evidence" value="ECO:0007669"/>
    <property type="project" value="UniProtKB-SubCell"/>
</dbReference>
<dbReference type="eggNOG" id="COG4773">
    <property type="taxonomic scope" value="Bacteria"/>
</dbReference>
<feature type="domain" description="TonB-dependent receptor plug" evidence="17">
    <location>
        <begin position="107"/>
        <end position="212"/>
    </location>
</feature>
<dbReference type="OrthoDB" id="9760333at2"/>
<proteinExistence type="inferred from homology"/>
<dbReference type="CDD" id="cd01347">
    <property type="entry name" value="ligand_gated_channel"/>
    <property type="match status" value="1"/>
</dbReference>
<keyword evidence="9" id="KW-0406">Ion transport</keyword>
<dbReference type="InterPro" id="IPR036942">
    <property type="entry name" value="Beta-barrel_TonB_sf"/>
</dbReference>
<dbReference type="InterPro" id="IPR039426">
    <property type="entry name" value="TonB-dep_rcpt-like"/>
</dbReference>
<dbReference type="EMBL" id="CP000301">
    <property type="protein sequence ID" value="ABD89148.1"/>
    <property type="molecule type" value="Genomic_DNA"/>
</dbReference>
<evidence type="ECO:0000259" key="17">
    <source>
        <dbReference type="Pfam" id="PF07715"/>
    </source>
</evidence>
<evidence type="ECO:0000256" key="9">
    <source>
        <dbReference type="ARBA" id="ARBA00023065"/>
    </source>
</evidence>
<dbReference type="SUPFAM" id="SSF56935">
    <property type="entry name" value="Porins"/>
    <property type="match status" value="1"/>
</dbReference>
<dbReference type="Gene3D" id="2.170.130.10">
    <property type="entry name" value="TonB-dependent receptor, plug domain"/>
    <property type="match status" value="1"/>
</dbReference>
<dbReference type="PROSITE" id="PS52016">
    <property type="entry name" value="TONB_DEPENDENT_REC_3"/>
    <property type="match status" value="1"/>
</dbReference>
<keyword evidence="12 18" id="KW-0675">Receptor</keyword>
<dbReference type="RefSeq" id="WP_011474031.1">
    <property type="nucleotide sequence ID" value="NC_007925.1"/>
</dbReference>
<keyword evidence="8" id="KW-0408">Iron</keyword>
<evidence type="ECO:0000256" key="2">
    <source>
        <dbReference type="ARBA" id="ARBA00009810"/>
    </source>
</evidence>
<keyword evidence="6 14" id="KW-0812">Transmembrane</keyword>
<comment type="subcellular location">
    <subcellularLocation>
        <location evidence="1 14">Cell outer membrane</location>
        <topology evidence="1 14">Multi-pass membrane protein</topology>
    </subcellularLocation>
</comment>
<dbReference type="FunFam" id="2.40.170.20:FF:000005">
    <property type="entry name" value="TonB-dependent siderophore receptor"/>
    <property type="match status" value="1"/>
</dbReference>
<dbReference type="STRING" id="316056.RPC_3613"/>
<evidence type="ECO:0000256" key="6">
    <source>
        <dbReference type="ARBA" id="ARBA00022692"/>
    </source>
</evidence>
<dbReference type="NCBIfam" id="TIGR01783">
    <property type="entry name" value="TonB-siderophor"/>
    <property type="match status" value="1"/>
</dbReference>
<evidence type="ECO:0000256" key="5">
    <source>
        <dbReference type="ARBA" id="ARBA00022496"/>
    </source>
</evidence>
<dbReference type="Pfam" id="PF07715">
    <property type="entry name" value="Plug"/>
    <property type="match status" value="1"/>
</dbReference>
<dbReference type="FunFam" id="2.170.130.10:FF:000001">
    <property type="entry name" value="Catecholate siderophore TonB-dependent receptor"/>
    <property type="match status" value="1"/>
</dbReference>
<evidence type="ECO:0000256" key="1">
    <source>
        <dbReference type="ARBA" id="ARBA00004571"/>
    </source>
</evidence>